<gene>
    <name evidence="1" type="ORF">WN944_026653</name>
</gene>
<proteinExistence type="predicted"/>
<accession>A0AAP0QDG4</accession>
<comment type="caution">
    <text evidence="1">The sequence shown here is derived from an EMBL/GenBank/DDBJ whole genome shotgun (WGS) entry which is preliminary data.</text>
</comment>
<protein>
    <submittedName>
        <fullName evidence="1">Uncharacterized protein</fullName>
    </submittedName>
</protein>
<evidence type="ECO:0000313" key="2">
    <source>
        <dbReference type="Proteomes" id="UP001428341"/>
    </source>
</evidence>
<keyword evidence="2" id="KW-1185">Reference proteome</keyword>
<evidence type="ECO:0000313" key="1">
    <source>
        <dbReference type="EMBL" id="KAK9183501.1"/>
    </source>
</evidence>
<reference evidence="1 2" key="1">
    <citation type="submission" date="2024-05" db="EMBL/GenBank/DDBJ databases">
        <title>Haplotype-resolved chromosome-level genome assembly of Huyou (Citrus changshanensis).</title>
        <authorList>
            <person name="Miao C."/>
            <person name="Chen W."/>
            <person name="Wu Y."/>
            <person name="Wang L."/>
            <person name="Zhao S."/>
            <person name="Grierson D."/>
            <person name="Xu C."/>
            <person name="Chen K."/>
        </authorList>
    </citation>
    <scope>NUCLEOTIDE SEQUENCE [LARGE SCALE GENOMIC DNA]</scope>
    <source>
        <strain evidence="1">01-14</strain>
        <tissue evidence="1">Leaf</tissue>
    </source>
</reference>
<dbReference type="EMBL" id="JBCGBO010000024">
    <property type="protein sequence ID" value="KAK9183501.1"/>
    <property type="molecule type" value="Genomic_DNA"/>
</dbReference>
<dbReference type="AlphaFoldDB" id="A0AAP0QDG4"/>
<organism evidence="1 2">
    <name type="scientific">Citrus x changshan-huyou</name>
    <dbReference type="NCBI Taxonomy" id="2935761"/>
    <lineage>
        <taxon>Eukaryota</taxon>
        <taxon>Viridiplantae</taxon>
        <taxon>Streptophyta</taxon>
        <taxon>Embryophyta</taxon>
        <taxon>Tracheophyta</taxon>
        <taxon>Spermatophyta</taxon>
        <taxon>Magnoliopsida</taxon>
        <taxon>eudicotyledons</taxon>
        <taxon>Gunneridae</taxon>
        <taxon>Pentapetalae</taxon>
        <taxon>rosids</taxon>
        <taxon>malvids</taxon>
        <taxon>Sapindales</taxon>
        <taxon>Rutaceae</taxon>
        <taxon>Aurantioideae</taxon>
        <taxon>Citrus</taxon>
    </lineage>
</organism>
<sequence>MIDFGQLSGLVFERFGVKILSLRKLIIEVCFSLLICDLKLEGLKLSLRFILNVESSFDSMKNIRTRRLALYRVYSLTRLPKDDNFVCTAKFVIAKSSS</sequence>
<dbReference type="Proteomes" id="UP001428341">
    <property type="component" value="Unassembled WGS sequence"/>
</dbReference>
<name>A0AAP0QDG4_9ROSI</name>